<gene>
    <name evidence="1" type="ORF">ECPE_LOCUS17663</name>
</gene>
<evidence type="ECO:0000313" key="1">
    <source>
        <dbReference type="EMBL" id="VDP94966.1"/>
    </source>
</evidence>
<dbReference type="Proteomes" id="UP000272942">
    <property type="component" value="Unassembled WGS sequence"/>
</dbReference>
<proteinExistence type="predicted"/>
<keyword evidence="2" id="KW-1185">Reference proteome</keyword>
<dbReference type="EMBL" id="UZAN01070692">
    <property type="protein sequence ID" value="VDP94966.1"/>
    <property type="molecule type" value="Genomic_DNA"/>
</dbReference>
<dbReference type="AlphaFoldDB" id="A0A183BEM8"/>
<sequence length="110" mass="12356">MLTEQTRHKLDQALSRLELTLLAQIHVFLDWRQIGLRVNPLIMANCSKARKSAPSGQRPQGLLLDPDSVEASMMKVQSLKNDCPSGLQIRYLQHATYLKPACVVLGLDFD</sequence>
<name>A0A183BEM8_9TREM</name>
<reference evidence="1 2" key="2">
    <citation type="submission" date="2018-11" db="EMBL/GenBank/DDBJ databases">
        <authorList>
            <consortium name="Pathogen Informatics"/>
        </authorList>
    </citation>
    <scope>NUCLEOTIDE SEQUENCE [LARGE SCALE GENOMIC DNA]</scope>
    <source>
        <strain evidence="1 2">Egypt</strain>
    </source>
</reference>
<accession>A0A183BEM8</accession>
<dbReference type="WBParaSite" id="ECPE_0001770801-mRNA-1">
    <property type="protein sequence ID" value="ECPE_0001770801-mRNA-1"/>
    <property type="gene ID" value="ECPE_0001770801"/>
</dbReference>
<evidence type="ECO:0000313" key="2">
    <source>
        <dbReference type="Proteomes" id="UP000272942"/>
    </source>
</evidence>
<protein>
    <submittedName>
        <fullName evidence="1 3">Uncharacterized protein</fullName>
    </submittedName>
</protein>
<evidence type="ECO:0000313" key="3">
    <source>
        <dbReference type="WBParaSite" id="ECPE_0001770801-mRNA-1"/>
    </source>
</evidence>
<organism evidence="3">
    <name type="scientific">Echinostoma caproni</name>
    <dbReference type="NCBI Taxonomy" id="27848"/>
    <lineage>
        <taxon>Eukaryota</taxon>
        <taxon>Metazoa</taxon>
        <taxon>Spiralia</taxon>
        <taxon>Lophotrochozoa</taxon>
        <taxon>Platyhelminthes</taxon>
        <taxon>Trematoda</taxon>
        <taxon>Digenea</taxon>
        <taxon>Plagiorchiida</taxon>
        <taxon>Echinostomata</taxon>
        <taxon>Echinostomatoidea</taxon>
        <taxon>Echinostomatidae</taxon>
        <taxon>Echinostoma</taxon>
    </lineage>
</organism>
<reference evidence="3" key="1">
    <citation type="submission" date="2016-06" db="UniProtKB">
        <authorList>
            <consortium name="WormBaseParasite"/>
        </authorList>
    </citation>
    <scope>IDENTIFICATION</scope>
</reference>